<protein>
    <submittedName>
        <fullName evidence="3">Uncharacterized protein</fullName>
    </submittedName>
</protein>
<gene>
    <name evidence="3" type="ORF">DPMN_108269</name>
</gene>
<organism evidence="3 4">
    <name type="scientific">Dreissena polymorpha</name>
    <name type="common">Zebra mussel</name>
    <name type="synonym">Mytilus polymorpha</name>
    <dbReference type="NCBI Taxonomy" id="45954"/>
    <lineage>
        <taxon>Eukaryota</taxon>
        <taxon>Metazoa</taxon>
        <taxon>Spiralia</taxon>
        <taxon>Lophotrochozoa</taxon>
        <taxon>Mollusca</taxon>
        <taxon>Bivalvia</taxon>
        <taxon>Autobranchia</taxon>
        <taxon>Heteroconchia</taxon>
        <taxon>Euheterodonta</taxon>
        <taxon>Imparidentia</taxon>
        <taxon>Neoheterodontei</taxon>
        <taxon>Myida</taxon>
        <taxon>Dreissenoidea</taxon>
        <taxon>Dreissenidae</taxon>
        <taxon>Dreissena</taxon>
    </lineage>
</organism>
<dbReference type="Proteomes" id="UP000828390">
    <property type="component" value="Unassembled WGS sequence"/>
</dbReference>
<feature type="transmembrane region" description="Helical" evidence="2">
    <location>
        <begin position="68"/>
        <end position="90"/>
    </location>
</feature>
<keyword evidence="2" id="KW-0472">Membrane</keyword>
<reference evidence="3" key="1">
    <citation type="journal article" date="2019" name="bioRxiv">
        <title>The Genome of the Zebra Mussel, Dreissena polymorpha: A Resource for Invasive Species Research.</title>
        <authorList>
            <person name="McCartney M.A."/>
            <person name="Auch B."/>
            <person name="Kono T."/>
            <person name="Mallez S."/>
            <person name="Zhang Y."/>
            <person name="Obille A."/>
            <person name="Becker A."/>
            <person name="Abrahante J.E."/>
            <person name="Garbe J."/>
            <person name="Badalamenti J.P."/>
            <person name="Herman A."/>
            <person name="Mangelson H."/>
            <person name="Liachko I."/>
            <person name="Sullivan S."/>
            <person name="Sone E.D."/>
            <person name="Koren S."/>
            <person name="Silverstein K.A.T."/>
            <person name="Beckman K.B."/>
            <person name="Gohl D.M."/>
        </authorList>
    </citation>
    <scope>NUCLEOTIDE SEQUENCE</scope>
    <source>
        <strain evidence="3">Duluth1</strain>
        <tissue evidence="3">Whole animal</tissue>
    </source>
</reference>
<keyword evidence="4" id="KW-1185">Reference proteome</keyword>
<sequence>MSKLVVKNKFSHRPKKKTDKSKKETKDVEPADIECIMNGKSSAYEQPEDDNDKGDEYTWKDVVNFLDFFFYSVCYTSLLLDCHFSVSGLLKRQSF</sequence>
<keyword evidence="2" id="KW-0812">Transmembrane</keyword>
<dbReference type="AlphaFoldDB" id="A0A9D4K8F9"/>
<accession>A0A9D4K8F9</accession>
<feature type="compositionally biased region" description="Basic residues" evidence="1">
    <location>
        <begin position="9"/>
        <end position="20"/>
    </location>
</feature>
<evidence type="ECO:0000313" key="3">
    <source>
        <dbReference type="EMBL" id="KAH3834936.1"/>
    </source>
</evidence>
<keyword evidence="2" id="KW-1133">Transmembrane helix</keyword>
<evidence type="ECO:0000256" key="2">
    <source>
        <dbReference type="SAM" id="Phobius"/>
    </source>
</evidence>
<feature type="region of interest" description="Disordered" evidence="1">
    <location>
        <begin position="1"/>
        <end position="29"/>
    </location>
</feature>
<comment type="caution">
    <text evidence="3">The sequence shown here is derived from an EMBL/GenBank/DDBJ whole genome shotgun (WGS) entry which is preliminary data.</text>
</comment>
<proteinExistence type="predicted"/>
<evidence type="ECO:0000256" key="1">
    <source>
        <dbReference type="SAM" id="MobiDB-lite"/>
    </source>
</evidence>
<name>A0A9D4K8F9_DREPO</name>
<reference evidence="3" key="2">
    <citation type="submission" date="2020-11" db="EMBL/GenBank/DDBJ databases">
        <authorList>
            <person name="McCartney M.A."/>
            <person name="Auch B."/>
            <person name="Kono T."/>
            <person name="Mallez S."/>
            <person name="Becker A."/>
            <person name="Gohl D.M."/>
            <person name="Silverstein K.A.T."/>
            <person name="Koren S."/>
            <person name="Bechman K.B."/>
            <person name="Herman A."/>
            <person name="Abrahante J.E."/>
            <person name="Garbe J."/>
        </authorList>
    </citation>
    <scope>NUCLEOTIDE SEQUENCE</scope>
    <source>
        <strain evidence="3">Duluth1</strain>
        <tissue evidence="3">Whole animal</tissue>
    </source>
</reference>
<dbReference type="EMBL" id="JAIWYP010000004">
    <property type="protein sequence ID" value="KAH3834936.1"/>
    <property type="molecule type" value="Genomic_DNA"/>
</dbReference>
<evidence type="ECO:0000313" key="4">
    <source>
        <dbReference type="Proteomes" id="UP000828390"/>
    </source>
</evidence>